<dbReference type="Gene3D" id="3.30.70.20">
    <property type="match status" value="1"/>
</dbReference>
<evidence type="ECO:0000313" key="11">
    <source>
        <dbReference type="EMBL" id="AKV75876.1"/>
    </source>
</evidence>
<evidence type="ECO:0000313" key="17">
    <source>
        <dbReference type="Proteomes" id="UP000061362"/>
    </source>
</evidence>
<dbReference type="SUPFAM" id="SSF54862">
    <property type="entry name" value="4Fe-4S ferredoxins"/>
    <property type="match status" value="1"/>
</dbReference>
<evidence type="ECO:0000313" key="15">
    <source>
        <dbReference type="Proteomes" id="UP000029084"/>
    </source>
</evidence>
<protein>
    <submittedName>
        <fullName evidence="9 10">Ferredoxin</fullName>
    </submittedName>
</protein>
<dbReference type="AlphaFoldDB" id="A0A088E5Q7"/>
<name>A0A088E5Q7_9CREN</name>
<dbReference type="PANTHER" id="PTHR43724:SF1">
    <property type="entry name" value="PYRUVATE SYNTHASE SUBUNIT PORD"/>
    <property type="match status" value="1"/>
</dbReference>
<dbReference type="EMBL" id="CP012176">
    <property type="protein sequence ID" value="AKV82619.1"/>
    <property type="molecule type" value="Genomic_DNA"/>
</dbReference>
<dbReference type="EMBL" id="CP012174">
    <property type="protein sequence ID" value="AKV78126.1"/>
    <property type="molecule type" value="Genomic_DNA"/>
</dbReference>
<organism evidence="9 15">
    <name type="scientific">Metallosphaera sedula</name>
    <dbReference type="NCBI Taxonomy" id="43687"/>
    <lineage>
        <taxon>Archaea</taxon>
        <taxon>Thermoproteota</taxon>
        <taxon>Thermoprotei</taxon>
        <taxon>Sulfolobales</taxon>
        <taxon>Sulfolobaceae</taxon>
        <taxon>Metallosphaera</taxon>
    </lineage>
</organism>
<evidence type="ECO:0000259" key="8">
    <source>
        <dbReference type="PROSITE" id="PS51379"/>
    </source>
</evidence>
<evidence type="ECO:0000313" key="16">
    <source>
        <dbReference type="Proteomes" id="UP000056255"/>
    </source>
</evidence>
<dbReference type="RefSeq" id="WP_012020471.1">
    <property type="nucleotide sequence ID" value="NZ_CP008822.1"/>
</dbReference>
<evidence type="ECO:0000256" key="7">
    <source>
        <dbReference type="ARBA" id="ARBA00023014"/>
    </source>
</evidence>
<dbReference type="Proteomes" id="UP000029084">
    <property type="component" value="Chromosome"/>
</dbReference>
<evidence type="ECO:0000256" key="4">
    <source>
        <dbReference type="ARBA" id="ARBA00022737"/>
    </source>
</evidence>
<evidence type="ECO:0000256" key="2">
    <source>
        <dbReference type="ARBA" id="ARBA00022485"/>
    </source>
</evidence>
<dbReference type="NCBIfam" id="TIGR02179">
    <property type="entry name" value="PorD_KorD"/>
    <property type="match status" value="1"/>
</dbReference>
<keyword evidence="5" id="KW-0813">Transport</keyword>
<proteinExistence type="predicted"/>
<keyword evidence="4" id="KW-0677">Repeat</keyword>
<reference evidence="14 16" key="3">
    <citation type="submission" date="2015-07" db="EMBL/GenBank/DDBJ databases">
        <title>Physiological, transcriptional responses and genome re-sequencing of acid resistant extremely thermoacidophilic Metallosphaera sedula SARC-M1.</title>
        <authorList>
            <person name="Ai C."/>
            <person name="McCarthy S."/>
            <person name="Eckrich V."/>
            <person name="Rudrappa D."/>
            <person name="Qiu G."/>
            <person name="Blum P."/>
        </authorList>
    </citation>
    <scope>NUCLEOTIDE SEQUENCE [LARGE SCALE GENOMIC DNA]</scope>
    <source>
        <strain evidence="14 16">SARC-M1</strain>
    </source>
</reference>
<dbReference type="Pfam" id="PF14697">
    <property type="entry name" value="Fer4_21"/>
    <property type="match status" value="1"/>
</dbReference>
<keyword evidence="7" id="KW-0411">Iron-sulfur</keyword>
<dbReference type="InterPro" id="IPR011898">
    <property type="entry name" value="PorD_KorD"/>
</dbReference>
<dbReference type="GO" id="GO:0051539">
    <property type="term" value="F:4 iron, 4 sulfur cluster binding"/>
    <property type="evidence" value="ECO:0007669"/>
    <property type="project" value="UniProtKB-KW"/>
</dbReference>
<dbReference type="PROSITE" id="PS51379">
    <property type="entry name" value="4FE4S_FER_2"/>
    <property type="match status" value="2"/>
</dbReference>
<sequence>MIKVPADIPLARPTLGSAGKTGTWRVLKPVIHYDKCTRCRLCFFYCVENTIDLEKNLYPRIDYDYCKGCGVCAQVCPTAAIEMIKEVK</sequence>
<evidence type="ECO:0000256" key="6">
    <source>
        <dbReference type="ARBA" id="ARBA00023004"/>
    </source>
</evidence>
<dbReference type="Proteomes" id="UP000068832">
    <property type="component" value="Chromosome"/>
</dbReference>
<evidence type="ECO:0000313" key="20">
    <source>
        <dbReference type="Proteomes" id="UP000068832"/>
    </source>
</evidence>
<dbReference type="Proteomes" id="UP000062398">
    <property type="component" value="Chromosome"/>
</dbReference>
<keyword evidence="5" id="KW-0249">Electron transport</keyword>
<keyword evidence="9" id="KW-0670">Pyruvate</keyword>
<evidence type="ECO:0000313" key="9">
    <source>
        <dbReference type="EMBL" id="AIM26670.1"/>
    </source>
</evidence>
<dbReference type="EMBL" id="CP012172">
    <property type="protein sequence ID" value="AKV73636.1"/>
    <property type="molecule type" value="Genomic_DNA"/>
</dbReference>
<dbReference type="Proteomes" id="UP000061362">
    <property type="component" value="Chromosome"/>
</dbReference>
<evidence type="ECO:0000313" key="12">
    <source>
        <dbReference type="EMBL" id="AKV78126.1"/>
    </source>
</evidence>
<evidence type="ECO:0000313" key="10">
    <source>
        <dbReference type="EMBL" id="AKV73636.1"/>
    </source>
</evidence>
<evidence type="ECO:0000256" key="5">
    <source>
        <dbReference type="ARBA" id="ARBA00022982"/>
    </source>
</evidence>
<keyword evidence="2" id="KW-0004">4Fe-4S</keyword>
<accession>A0A088E5Q7</accession>
<gene>
    <name evidence="9" type="ORF">HA72_0508</name>
    <name evidence="10" type="ORF">MsedA_0520</name>
    <name evidence="11" type="ORF">MsedB_0520</name>
    <name evidence="12" type="ORF">MsedC_0519</name>
    <name evidence="13" type="ORF">MsedD_0520</name>
    <name evidence="14" type="ORF">MsedE_0520</name>
</gene>
<evidence type="ECO:0000256" key="1">
    <source>
        <dbReference type="ARBA" id="ARBA00001966"/>
    </source>
</evidence>
<dbReference type="GO" id="GO:0016625">
    <property type="term" value="F:oxidoreductase activity, acting on the aldehyde or oxo group of donors, iron-sulfur protein as acceptor"/>
    <property type="evidence" value="ECO:0007669"/>
    <property type="project" value="InterPro"/>
</dbReference>
<keyword evidence="6" id="KW-0408">Iron</keyword>
<dbReference type="Proteomes" id="UP000062475">
    <property type="component" value="Chromosome"/>
</dbReference>
<keyword evidence="3" id="KW-0479">Metal-binding</keyword>
<dbReference type="EMBL" id="CP012173">
    <property type="protein sequence ID" value="AKV75876.1"/>
    <property type="molecule type" value="Genomic_DNA"/>
</dbReference>
<dbReference type="InterPro" id="IPR017900">
    <property type="entry name" value="4Fe4S_Fe_S_CS"/>
</dbReference>
<dbReference type="PANTHER" id="PTHR43724">
    <property type="entry name" value="PYRUVATE SYNTHASE SUBUNIT PORD"/>
    <property type="match status" value="1"/>
</dbReference>
<dbReference type="Proteomes" id="UP000056255">
    <property type="component" value="Chromosome"/>
</dbReference>
<dbReference type="EMBL" id="CP012175">
    <property type="protein sequence ID" value="AKV80371.1"/>
    <property type="molecule type" value="Genomic_DNA"/>
</dbReference>
<feature type="domain" description="4Fe-4S ferredoxin-type" evidence="8">
    <location>
        <begin position="27"/>
        <end position="56"/>
    </location>
</feature>
<dbReference type="OMA" id="YCVENTI"/>
<dbReference type="GO" id="GO:0046872">
    <property type="term" value="F:metal ion binding"/>
    <property type="evidence" value="ECO:0007669"/>
    <property type="project" value="UniProtKB-KW"/>
</dbReference>
<comment type="cofactor">
    <cofactor evidence="1">
        <name>[4Fe-4S] cluster</name>
        <dbReference type="ChEBI" id="CHEBI:49883"/>
    </cofactor>
</comment>
<evidence type="ECO:0000313" key="14">
    <source>
        <dbReference type="EMBL" id="AKV82619.1"/>
    </source>
</evidence>
<evidence type="ECO:0000313" key="18">
    <source>
        <dbReference type="Proteomes" id="UP000062398"/>
    </source>
</evidence>
<dbReference type="InterPro" id="IPR017896">
    <property type="entry name" value="4Fe4S_Fe-S-bd"/>
</dbReference>
<dbReference type="EMBL" id="CP008822">
    <property type="protein sequence ID" value="AIM26670.1"/>
    <property type="molecule type" value="Genomic_DNA"/>
</dbReference>
<evidence type="ECO:0000256" key="3">
    <source>
        <dbReference type="ARBA" id="ARBA00022723"/>
    </source>
</evidence>
<dbReference type="PATRIC" id="fig|43687.5.peg.523"/>
<reference evidence="17 18" key="2">
    <citation type="journal article" date="2015" name="Genome Announc.">
        <title>Complete Genome Sequences of Evolved Arsenate-Resistant Metallosphaera sedula Strains.</title>
        <authorList>
            <person name="Ai C."/>
            <person name="McCarthy S."/>
            <person name="Schackwitz W."/>
            <person name="Martin J."/>
            <person name="Lipzen A."/>
            <person name="Blum P."/>
        </authorList>
    </citation>
    <scope>NUCLEOTIDE SEQUENCE [LARGE SCALE GENOMIC DNA]</scope>
    <source>
        <strain evidence="12 18">ARS120-1</strain>
        <strain evidence="13 17">ARS120-2</strain>
        <strain evidence="10 20">ARS50-1</strain>
        <strain evidence="11 19">ARS50-2</strain>
    </source>
</reference>
<reference evidence="9 15" key="1">
    <citation type="journal article" date="2014" name="J. Bacteriol.">
        <title>Role of an Archaeal PitA Transporter in the Copper and Arsenic Resistance of Metallosphaera sedula, an Extreme Thermoacidophile.</title>
        <authorList>
            <person name="McCarthy S."/>
            <person name="Ai C."/>
            <person name="Wheaton G."/>
            <person name="Tevatia R."/>
            <person name="Eckrich V."/>
            <person name="Kelly R."/>
            <person name="Blum P."/>
        </authorList>
    </citation>
    <scope>NUCLEOTIDE SEQUENCE [LARGE SCALE GENOMIC DNA]</scope>
    <source>
        <strain evidence="9 15">CuR1</strain>
    </source>
</reference>
<feature type="domain" description="4Fe-4S ferredoxin-type" evidence="8">
    <location>
        <begin position="57"/>
        <end position="86"/>
    </location>
</feature>
<dbReference type="GeneID" id="91754958"/>
<evidence type="ECO:0000313" key="13">
    <source>
        <dbReference type="EMBL" id="AKV80371.1"/>
    </source>
</evidence>
<dbReference type="OrthoDB" id="23478at2157"/>
<evidence type="ECO:0000313" key="19">
    <source>
        <dbReference type="Proteomes" id="UP000062475"/>
    </source>
</evidence>
<dbReference type="PROSITE" id="PS00198">
    <property type="entry name" value="4FE4S_FER_1"/>
    <property type="match status" value="1"/>
</dbReference>